<dbReference type="Pfam" id="PF00440">
    <property type="entry name" value="TetR_N"/>
    <property type="match status" value="1"/>
</dbReference>
<evidence type="ECO:0000256" key="1">
    <source>
        <dbReference type="ARBA" id="ARBA00023125"/>
    </source>
</evidence>
<evidence type="ECO:0000313" key="4">
    <source>
        <dbReference type="EMBL" id="MBB2183777.1"/>
    </source>
</evidence>
<evidence type="ECO:0000313" key="5">
    <source>
        <dbReference type="Proteomes" id="UP000574276"/>
    </source>
</evidence>
<dbReference type="SUPFAM" id="SSF46689">
    <property type="entry name" value="Homeodomain-like"/>
    <property type="match status" value="1"/>
</dbReference>
<keyword evidence="1 2" id="KW-0238">DNA-binding</keyword>
<dbReference type="InterPro" id="IPR050624">
    <property type="entry name" value="HTH-type_Tx_Regulator"/>
</dbReference>
<dbReference type="Proteomes" id="UP000574276">
    <property type="component" value="Unassembled WGS sequence"/>
</dbReference>
<feature type="domain" description="HTH tetR-type" evidence="3">
    <location>
        <begin position="3"/>
        <end position="65"/>
    </location>
</feature>
<reference evidence="4 5" key="1">
    <citation type="submission" date="2020-07" db="EMBL/GenBank/DDBJ databases">
        <title>Characterization and genome sequencing of isolate MD1, a novel member within the family Lachnospiraceae.</title>
        <authorList>
            <person name="Rettenmaier R."/>
            <person name="Di Bello L."/>
            <person name="Zinser C."/>
            <person name="Scheitz K."/>
            <person name="Liebl W."/>
            <person name="Zverlov V."/>
        </authorList>
    </citation>
    <scope>NUCLEOTIDE SEQUENCE [LARGE SCALE GENOMIC DNA]</scope>
    <source>
        <strain evidence="4 5">MD1</strain>
    </source>
</reference>
<protein>
    <submittedName>
        <fullName evidence="4">TetR/AcrR family transcriptional regulator</fullName>
    </submittedName>
</protein>
<dbReference type="Gene3D" id="1.10.357.10">
    <property type="entry name" value="Tetracycline Repressor, domain 2"/>
    <property type="match status" value="1"/>
</dbReference>
<evidence type="ECO:0000256" key="2">
    <source>
        <dbReference type="PROSITE-ProRule" id="PRU00335"/>
    </source>
</evidence>
<organism evidence="4 5">
    <name type="scientific">Variimorphobacter saccharofermentans</name>
    <dbReference type="NCBI Taxonomy" id="2755051"/>
    <lineage>
        <taxon>Bacteria</taxon>
        <taxon>Bacillati</taxon>
        <taxon>Bacillota</taxon>
        <taxon>Clostridia</taxon>
        <taxon>Lachnospirales</taxon>
        <taxon>Lachnospiraceae</taxon>
        <taxon>Variimorphobacter</taxon>
    </lineage>
</organism>
<dbReference type="PANTHER" id="PTHR43479">
    <property type="entry name" value="ACREF/ENVCD OPERON REPRESSOR-RELATED"/>
    <property type="match status" value="1"/>
</dbReference>
<proteinExistence type="predicted"/>
<dbReference type="GO" id="GO:0003677">
    <property type="term" value="F:DNA binding"/>
    <property type="evidence" value="ECO:0007669"/>
    <property type="project" value="UniProtKB-UniRule"/>
</dbReference>
<feature type="DNA-binding region" description="H-T-H motif" evidence="2">
    <location>
        <begin position="28"/>
        <end position="47"/>
    </location>
</feature>
<comment type="caution">
    <text evidence="4">The sequence shown here is derived from an EMBL/GenBank/DDBJ whole genome shotgun (WGS) entry which is preliminary data.</text>
</comment>
<keyword evidence="5" id="KW-1185">Reference proteome</keyword>
<dbReference type="EMBL" id="JACEGA010000001">
    <property type="protein sequence ID" value="MBB2183777.1"/>
    <property type="molecule type" value="Genomic_DNA"/>
</dbReference>
<name>A0A839K337_9FIRM</name>
<evidence type="ECO:0000259" key="3">
    <source>
        <dbReference type="PROSITE" id="PS50977"/>
    </source>
</evidence>
<gene>
    <name evidence="4" type="ORF">H0486_12930</name>
</gene>
<dbReference type="AlphaFoldDB" id="A0A839K337"/>
<dbReference type="InterPro" id="IPR001647">
    <property type="entry name" value="HTH_TetR"/>
</dbReference>
<accession>A0A839K337</accession>
<dbReference type="PANTHER" id="PTHR43479:SF11">
    <property type="entry name" value="ACREF_ENVCD OPERON REPRESSOR-RELATED"/>
    <property type="match status" value="1"/>
</dbReference>
<dbReference type="InterPro" id="IPR009057">
    <property type="entry name" value="Homeodomain-like_sf"/>
</dbReference>
<dbReference type="PROSITE" id="PS50977">
    <property type="entry name" value="HTH_TETR_2"/>
    <property type="match status" value="1"/>
</dbReference>
<sequence length="195" mass="22573">MIMNQRDKIITVTTELIIESQGDLSQVTARKIANKAEVGLGLIHYHFESKDQLITECVQRIIYKEIRSFVPQNTEYSDNPIEADKQRLTYWAKQVFEFFYANKSISRVSILGDLRNNLTSSNSVDMQRGLLRALTSDIDDAKKKFMIFSLTSIMQAAFLQDNAVKNRLGFDFTKQNDRELFINSVIEELFHFTQT</sequence>